<evidence type="ECO:0000313" key="2">
    <source>
        <dbReference type="EMBL" id="KAK3356612.1"/>
    </source>
</evidence>
<accession>A0AAJ0HKK8</accession>
<sequence>MDPISLIGIAAAVVSAIFAMTGPIMKSLWNKLKSLYGRVCKSTSYLQGLGRDRLTGDIQRLMHADRGLARAAERHYLKEGAQEDNSDFSDF</sequence>
<reference evidence="2" key="2">
    <citation type="submission" date="2023-06" db="EMBL/GenBank/DDBJ databases">
        <authorList>
            <consortium name="Lawrence Berkeley National Laboratory"/>
            <person name="Haridas S."/>
            <person name="Hensen N."/>
            <person name="Bonometti L."/>
            <person name="Westerberg I."/>
            <person name="Brannstrom I.O."/>
            <person name="Guillou S."/>
            <person name="Cros-Aarteil S."/>
            <person name="Calhoun S."/>
            <person name="Kuo A."/>
            <person name="Mondo S."/>
            <person name="Pangilinan J."/>
            <person name="Riley R."/>
            <person name="Labutti K."/>
            <person name="Andreopoulos B."/>
            <person name="Lipzen A."/>
            <person name="Chen C."/>
            <person name="Yanf M."/>
            <person name="Daum C."/>
            <person name="Ng V."/>
            <person name="Clum A."/>
            <person name="Steindorff A."/>
            <person name="Ohm R."/>
            <person name="Martin F."/>
            <person name="Silar P."/>
            <person name="Natvig D."/>
            <person name="Lalanne C."/>
            <person name="Gautier V."/>
            <person name="Ament-Velasquez S.L."/>
            <person name="Kruys A."/>
            <person name="Hutchinson M.I."/>
            <person name="Powell A.J."/>
            <person name="Barry K."/>
            <person name="Miller A.N."/>
            <person name="Grigoriev I.V."/>
            <person name="Debuchy R."/>
            <person name="Gladieux P."/>
            <person name="Thoren M.H."/>
            <person name="Johannesson H."/>
        </authorList>
    </citation>
    <scope>NUCLEOTIDE SEQUENCE</scope>
    <source>
        <strain evidence="2">CBS 955.72</strain>
    </source>
</reference>
<name>A0AAJ0HKK8_9PEZI</name>
<evidence type="ECO:0000313" key="3">
    <source>
        <dbReference type="Proteomes" id="UP001275084"/>
    </source>
</evidence>
<organism evidence="2 3">
    <name type="scientific">Lasiosphaeria hispida</name>
    <dbReference type="NCBI Taxonomy" id="260671"/>
    <lineage>
        <taxon>Eukaryota</taxon>
        <taxon>Fungi</taxon>
        <taxon>Dikarya</taxon>
        <taxon>Ascomycota</taxon>
        <taxon>Pezizomycotina</taxon>
        <taxon>Sordariomycetes</taxon>
        <taxon>Sordariomycetidae</taxon>
        <taxon>Sordariales</taxon>
        <taxon>Lasiosphaeriaceae</taxon>
        <taxon>Lasiosphaeria</taxon>
    </lineage>
</organism>
<keyword evidence="3" id="KW-1185">Reference proteome</keyword>
<evidence type="ECO:0000256" key="1">
    <source>
        <dbReference type="SAM" id="Phobius"/>
    </source>
</evidence>
<reference evidence="2" key="1">
    <citation type="journal article" date="2023" name="Mol. Phylogenet. Evol.">
        <title>Genome-scale phylogeny and comparative genomics of the fungal order Sordariales.</title>
        <authorList>
            <person name="Hensen N."/>
            <person name="Bonometti L."/>
            <person name="Westerberg I."/>
            <person name="Brannstrom I.O."/>
            <person name="Guillou S."/>
            <person name="Cros-Aarteil S."/>
            <person name="Calhoun S."/>
            <person name="Haridas S."/>
            <person name="Kuo A."/>
            <person name="Mondo S."/>
            <person name="Pangilinan J."/>
            <person name="Riley R."/>
            <person name="LaButti K."/>
            <person name="Andreopoulos B."/>
            <person name="Lipzen A."/>
            <person name="Chen C."/>
            <person name="Yan M."/>
            <person name="Daum C."/>
            <person name="Ng V."/>
            <person name="Clum A."/>
            <person name="Steindorff A."/>
            <person name="Ohm R.A."/>
            <person name="Martin F."/>
            <person name="Silar P."/>
            <person name="Natvig D.O."/>
            <person name="Lalanne C."/>
            <person name="Gautier V."/>
            <person name="Ament-Velasquez S.L."/>
            <person name="Kruys A."/>
            <person name="Hutchinson M.I."/>
            <person name="Powell A.J."/>
            <person name="Barry K."/>
            <person name="Miller A.N."/>
            <person name="Grigoriev I.V."/>
            <person name="Debuchy R."/>
            <person name="Gladieux P."/>
            <person name="Hiltunen Thoren M."/>
            <person name="Johannesson H."/>
        </authorList>
    </citation>
    <scope>NUCLEOTIDE SEQUENCE</scope>
    <source>
        <strain evidence="2">CBS 955.72</strain>
    </source>
</reference>
<keyword evidence="1" id="KW-0472">Membrane</keyword>
<keyword evidence="1" id="KW-1133">Transmembrane helix</keyword>
<comment type="caution">
    <text evidence="2">The sequence shown here is derived from an EMBL/GenBank/DDBJ whole genome shotgun (WGS) entry which is preliminary data.</text>
</comment>
<protein>
    <submittedName>
        <fullName evidence="2">Uncharacterized protein</fullName>
    </submittedName>
</protein>
<proteinExistence type="predicted"/>
<feature type="transmembrane region" description="Helical" evidence="1">
    <location>
        <begin position="6"/>
        <end position="25"/>
    </location>
</feature>
<dbReference type="Proteomes" id="UP001275084">
    <property type="component" value="Unassembled WGS sequence"/>
</dbReference>
<keyword evidence="1" id="KW-0812">Transmembrane</keyword>
<gene>
    <name evidence="2" type="ORF">B0T25DRAFT_537065</name>
</gene>
<dbReference type="EMBL" id="JAUIQD010000003">
    <property type="protein sequence ID" value="KAK3356612.1"/>
    <property type="molecule type" value="Genomic_DNA"/>
</dbReference>
<dbReference type="AlphaFoldDB" id="A0AAJ0HKK8"/>